<evidence type="ECO:0000259" key="2">
    <source>
        <dbReference type="PROSITE" id="PS50018"/>
    </source>
</evidence>
<proteinExistence type="predicted"/>
<name>A0A0A1UD01_ENTIV</name>
<dbReference type="AlphaFoldDB" id="A0A0A1UD01"/>
<dbReference type="KEGG" id="eiv:EIN_406380"/>
<dbReference type="InterPro" id="IPR008936">
    <property type="entry name" value="Rho_GTPase_activation_prot"/>
</dbReference>
<dbReference type="PANTHER" id="PTHR10194:SF151">
    <property type="entry name" value="NEUROFIBROMIN-A"/>
    <property type="match status" value="1"/>
</dbReference>
<dbReference type="Gene3D" id="1.10.506.10">
    <property type="entry name" value="GTPase Activation - p120gap, domain 1"/>
    <property type="match status" value="1"/>
</dbReference>
<dbReference type="PROSITE" id="PS00509">
    <property type="entry name" value="RAS_GTPASE_ACTIV_1"/>
    <property type="match status" value="1"/>
</dbReference>
<evidence type="ECO:0000313" key="4">
    <source>
        <dbReference type="Proteomes" id="UP000014680"/>
    </source>
</evidence>
<dbReference type="VEuPathDB" id="AmoebaDB:EIN_406380"/>
<dbReference type="Pfam" id="PF00616">
    <property type="entry name" value="RasGAP"/>
    <property type="match status" value="1"/>
</dbReference>
<dbReference type="EMBL" id="KB206537">
    <property type="protein sequence ID" value="ELP90174.1"/>
    <property type="molecule type" value="Genomic_DNA"/>
</dbReference>
<dbReference type="PANTHER" id="PTHR10194">
    <property type="entry name" value="RAS GTPASE-ACTIVATING PROTEINS"/>
    <property type="match status" value="1"/>
</dbReference>
<organism evidence="3 4">
    <name type="scientific">Entamoeba invadens IP1</name>
    <dbReference type="NCBI Taxonomy" id="370355"/>
    <lineage>
        <taxon>Eukaryota</taxon>
        <taxon>Amoebozoa</taxon>
        <taxon>Evosea</taxon>
        <taxon>Archamoebae</taxon>
        <taxon>Mastigamoebida</taxon>
        <taxon>Entamoebidae</taxon>
        <taxon>Entamoeba</taxon>
    </lineage>
</organism>
<evidence type="ECO:0000313" key="3">
    <source>
        <dbReference type="EMBL" id="ELP90174.1"/>
    </source>
</evidence>
<protein>
    <recommendedName>
        <fullName evidence="2">Ras-GAP domain-containing protein</fullName>
    </recommendedName>
</protein>
<dbReference type="GeneID" id="14888971"/>
<dbReference type="OMA" id="MVIIQNF"/>
<keyword evidence="4" id="KW-1185">Reference proteome</keyword>
<evidence type="ECO:0000256" key="1">
    <source>
        <dbReference type="ARBA" id="ARBA00022468"/>
    </source>
</evidence>
<dbReference type="CDD" id="cd04519">
    <property type="entry name" value="RasGAP"/>
    <property type="match status" value="1"/>
</dbReference>
<dbReference type="OrthoDB" id="17673at2759"/>
<dbReference type="Proteomes" id="UP000014680">
    <property type="component" value="Unassembled WGS sequence"/>
</dbReference>
<dbReference type="SMART" id="SM00323">
    <property type="entry name" value="RasGAP"/>
    <property type="match status" value="1"/>
</dbReference>
<accession>A0A0A1UD01</accession>
<gene>
    <name evidence="3" type="ORF">EIN_406380</name>
</gene>
<feature type="domain" description="Ras-GAP" evidence="2">
    <location>
        <begin position="36"/>
        <end position="227"/>
    </location>
</feature>
<reference evidence="3 4" key="1">
    <citation type="submission" date="2012-10" db="EMBL/GenBank/DDBJ databases">
        <authorList>
            <person name="Zafar N."/>
            <person name="Inman J."/>
            <person name="Hall N."/>
            <person name="Lorenzi H."/>
            <person name="Caler E."/>
        </authorList>
    </citation>
    <scope>NUCLEOTIDE SEQUENCE [LARGE SCALE GENOMIC DNA]</scope>
    <source>
        <strain evidence="3 4">IP1</strain>
    </source>
</reference>
<dbReference type="InterPro" id="IPR039360">
    <property type="entry name" value="Ras_GTPase"/>
</dbReference>
<dbReference type="RefSeq" id="XP_004256945.1">
    <property type="nucleotide sequence ID" value="XM_004256897.1"/>
</dbReference>
<dbReference type="SUPFAM" id="SSF48350">
    <property type="entry name" value="GTPase activation domain, GAP"/>
    <property type="match status" value="1"/>
</dbReference>
<dbReference type="InterPro" id="IPR023152">
    <property type="entry name" value="RasGAP_CS"/>
</dbReference>
<sequence length="433" mass="49864">MSPSRQDNTSVLTFWRICQTFDYFFVKTVVREYTDDNPIFWDNFLKLIYDRGILCGILGDQLSEEVEYTLSETQLFRSNKGVTYVTAALCRKLTEELLMEYINPLLVEINAIQEPLEVDPTKVDETKCRENVSYVTKFVVKFFEEVTHLSQKFPPELTYTFTRVRQAVKAKYGDVEALKIVGAFVFLRLLNPVLLTPQKFSTKLTKPSPIALRTLVLITKITQACVNQPAKPFQEKLMEPFTEFVVKMYPNVTELLTSVSENSTNPQVVVQTPIRPSLLSGTTKDILLQINKFATTNQEKFKSFCDFLRRRGHTDMLEQLVMLVDIDGTLASTIGVSRPKFPNVIVDIQDENNIRQLVEKFDGVVEGYQLKVLKVREEIFELQSQVRTKKNVVQAKTQELIMQQARDNPPSKDKEQEPTEVCPPTRKIIKFMK</sequence>
<dbReference type="InterPro" id="IPR001936">
    <property type="entry name" value="RasGAP_dom"/>
</dbReference>
<keyword evidence="1" id="KW-0343">GTPase activation</keyword>
<dbReference type="GO" id="GO:0005096">
    <property type="term" value="F:GTPase activator activity"/>
    <property type="evidence" value="ECO:0007669"/>
    <property type="project" value="UniProtKB-KW"/>
</dbReference>
<dbReference type="PROSITE" id="PS50018">
    <property type="entry name" value="RAS_GTPASE_ACTIV_2"/>
    <property type="match status" value="1"/>
</dbReference>